<dbReference type="NCBIfam" id="TIGR03798">
    <property type="entry name" value="leader_Nif11"/>
    <property type="match status" value="1"/>
</dbReference>
<dbReference type="InterPro" id="IPR022516">
    <property type="entry name" value="CHP03798_Ocin"/>
</dbReference>
<accession>A0A2P0ZGC4</accession>
<dbReference type="Pfam" id="PF07862">
    <property type="entry name" value="Nif11"/>
    <property type="match status" value="1"/>
</dbReference>
<protein>
    <submittedName>
        <fullName evidence="2">Nif11-type</fullName>
    </submittedName>
</protein>
<sequence>MSIKDAQAFYSRMKTDDAFLDQVENAASPENRLEIIQAAGYDFSSEEFNTVLAQNAQPENAELSEAELLQVSGGIRFASPGVVRPLYGVGIPPRNYWRPRK</sequence>
<evidence type="ECO:0000313" key="2">
    <source>
        <dbReference type="EMBL" id="AVH79504.1"/>
    </source>
</evidence>
<reference evidence="2" key="1">
    <citation type="journal article" date="2018" name="Science">
        <title>Natural noncanonical protein splicing yields products with diverse ?-amino acid residues.</title>
        <authorList>
            <person name="Morinaka B.I."/>
            <person name="Lakis E."/>
            <person name="Verest M."/>
            <person name="Helf M.J."/>
            <person name="Scalvenzi T."/>
            <person name="Vagstad A.L."/>
            <person name="Sims J."/>
            <person name="Sunagawa S."/>
            <person name="Gugger M."/>
            <person name="Piel J."/>
        </authorList>
    </citation>
    <scope>NUCLEOTIDE SEQUENCE</scope>
    <source>
        <strain evidence="2">PCC 9353</strain>
    </source>
</reference>
<dbReference type="AlphaFoldDB" id="A0A2P0ZGC4"/>
<dbReference type="EMBL" id="MG373768">
    <property type="protein sequence ID" value="AVH79504.1"/>
    <property type="molecule type" value="Genomic_DNA"/>
</dbReference>
<feature type="domain" description="Nif11" evidence="1">
    <location>
        <begin position="1"/>
        <end position="48"/>
    </location>
</feature>
<proteinExistence type="predicted"/>
<evidence type="ECO:0000259" key="1">
    <source>
        <dbReference type="Pfam" id="PF07862"/>
    </source>
</evidence>
<organism evidence="2">
    <name type="scientific">Tolypothrix sp. PCC 9353</name>
    <dbReference type="NCBI Taxonomy" id="2099388"/>
    <lineage>
        <taxon>Bacteria</taxon>
        <taxon>Bacillati</taxon>
        <taxon>Cyanobacteriota</taxon>
        <taxon>Cyanophyceae</taxon>
        <taxon>Nostocales</taxon>
        <taxon>Tolypothrichaceae</taxon>
        <taxon>Tolypothrix</taxon>
    </lineage>
</organism>
<dbReference type="InterPro" id="IPR012903">
    <property type="entry name" value="Nif11"/>
</dbReference>
<name>A0A2P0ZGC4_9CYAN</name>